<evidence type="ECO:0000256" key="1">
    <source>
        <dbReference type="ARBA" id="ARBA00023125"/>
    </source>
</evidence>
<dbReference type="PRINTS" id="PR00455">
    <property type="entry name" value="HTHTETR"/>
</dbReference>
<dbReference type="EMBL" id="UARK01000035">
    <property type="protein sequence ID" value="SPW33965.1"/>
    <property type="molecule type" value="Genomic_DNA"/>
</dbReference>
<feature type="DNA-binding region" description="H-T-H motif" evidence="2">
    <location>
        <begin position="47"/>
        <end position="66"/>
    </location>
</feature>
<dbReference type="PANTHER" id="PTHR30328">
    <property type="entry name" value="TRANSCRIPTIONAL REPRESSOR"/>
    <property type="match status" value="1"/>
</dbReference>
<dbReference type="PANTHER" id="PTHR30328:SF54">
    <property type="entry name" value="HTH-TYPE TRANSCRIPTIONAL REPRESSOR SCO4008"/>
    <property type="match status" value="1"/>
</dbReference>
<dbReference type="InterPro" id="IPR001647">
    <property type="entry name" value="HTH_TetR"/>
</dbReference>
<evidence type="ECO:0000259" key="3">
    <source>
        <dbReference type="PROSITE" id="PS50977"/>
    </source>
</evidence>
<evidence type="ECO:0000313" key="4">
    <source>
        <dbReference type="EMBL" id="SPW33965.1"/>
    </source>
</evidence>
<dbReference type="InterPro" id="IPR036271">
    <property type="entry name" value="Tet_transcr_reg_TetR-rel_C_sf"/>
</dbReference>
<dbReference type="Pfam" id="PF00440">
    <property type="entry name" value="TetR_N"/>
    <property type="match status" value="1"/>
</dbReference>
<dbReference type="SUPFAM" id="SSF48498">
    <property type="entry name" value="Tetracyclin repressor-like, C-terminal domain"/>
    <property type="match status" value="1"/>
</dbReference>
<dbReference type="Proteomes" id="UP000249886">
    <property type="component" value="Unassembled WGS sequence"/>
</dbReference>
<dbReference type="SUPFAM" id="SSF46689">
    <property type="entry name" value="Homeodomain-like"/>
    <property type="match status" value="1"/>
</dbReference>
<dbReference type="GO" id="GO:0006355">
    <property type="term" value="P:regulation of DNA-templated transcription"/>
    <property type="evidence" value="ECO:0007669"/>
    <property type="project" value="UniProtKB-ARBA"/>
</dbReference>
<dbReference type="InterPro" id="IPR050109">
    <property type="entry name" value="HTH-type_TetR-like_transc_reg"/>
</dbReference>
<accession>A0A8B4HAK9</accession>
<comment type="caution">
    <text evidence="4">The sequence shown here is derived from an EMBL/GenBank/DDBJ whole genome shotgun (WGS) entry which is preliminary data.</text>
</comment>
<name>A0A8B4HAK9_9CORY</name>
<dbReference type="AlphaFoldDB" id="A0A8B4HAK9"/>
<dbReference type="GO" id="GO:0003677">
    <property type="term" value="F:DNA binding"/>
    <property type="evidence" value="ECO:0007669"/>
    <property type="project" value="UniProtKB-UniRule"/>
</dbReference>
<organism evidence="4 5">
    <name type="scientific">Corynebacterium matruchotii</name>
    <dbReference type="NCBI Taxonomy" id="43768"/>
    <lineage>
        <taxon>Bacteria</taxon>
        <taxon>Bacillati</taxon>
        <taxon>Actinomycetota</taxon>
        <taxon>Actinomycetes</taxon>
        <taxon>Mycobacteriales</taxon>
        <taxon>Corynebacteriaceae</taxon>
        <taxon>Corynebacterium</taxon>
    </lineage>
</organism>
<protein>
    <submittedName>
        <fullName evidence="4">Transcriptional regulator TetR</fullName>
    </submittedName>
</protein>
<evidence type="ECO:0000256" key="2">
    <source>
        <dbReference type="PROSITE-ProRule" id="PRU00335"/>
    </source>
</evidence>
<proteinExistence type="predicted"/>
<gene>
    <name evidence="4" type="primary">rutR</name>
    <name evidence="4" type="ORF">NCTC10254_02503</name>
</gene>
<dbReference type="InterPro" id="IPR009057">
    <property type="entry name" value="Homeodomain-like_sf"/>
</dbReference>
<reference evidence="4 5" key="1">
    <citation type="submission" date="2018-06" db="EMBL/GenBank/DDBJ databases">
        <authorList>
            <consortium name="Pathogen Informatics"/>
            <person name="Doyle S."/>
        </authorList>
    </citation>
    <scope>NUCLEOTIDE SEQUENCE [LARGE SCALE GENOMIC DNA]</scope>
    <source>
        <strain evidence="4 5">NCTC10254</strain>
    </source>
</reference>
<keyword evidence="1 2" id="KW-0238">DNA-binding</keyword>
<dbReference type="InterPro" id="IPR041474">
    <property type="entry name" value="NicS_C"/>
</dbReference>
<evidence type="ECO:0000313" key="5">
    <source>
        <dbReference type="Proteomes" id="UP000249886"/>
    </source>
</evidence>
<sequence>MTDSHPHVLGMEVHTSTKMSNTIESTPETVLEVALKKFAELGFNDTRLEAIAKESGMSKRMIHYHFGDKKGLYQRCLVLAIKQLRPTITEMELDSEVPVDGVQKIVEAVYYRYANHPEAVRLLLVENLMNHASLLEGQPLADQSSITLQLDKLLMQGQDMGAFRPGISAQDIFTLIASIAMFRVSVRNTTINLYNIDMMDDANTTGMAHLAVDTVLAFLTSHIRSRDQISYVSMIETGELEEVSADSAYDISPNLFL</sequence>
<dbReference type="Gene3D" id="1.10.357.10">
    <property type="entry name" value="Tetracycline Repressor, domain 2"/>
    <property type="match status" value="1"/>
</dbReference>
<dbReference type="PROSITE" id="PS50977">
    <property type="entry name" value="HTH_TETR_2"/>
    <property type="match status" value="1"/>
</dbReference>
<feature type="domain" description="HTH tetR-type" evidence="3">
    <location>
        <begin position="24"/>
        <end position="84"/>
    </location>
</feature>
<dbReference type="Pfam" id="PF17938">
    <property type="entry name" value="TetR_C_29"/>
    <property type="match status" value="1"/>
</dbReference>